<organism evidence="1 2">
    <name type="scientific">Anaerotruncus colihominis DSM 17241</name>
    <dbReference type="NCBI Taxonomy" id="445972"/>
    <lineage>
        <taxon>Bacteria</taxon>
        <taxon>Bacillati</taxon>
        <taxon>Bacillota</taxon>
        <taxon>Clostridia</taxon>
        <taxon>Eubacteriales</taxon>
        <taxon>Oscillospiraceae</taxon>
        <taxon>Anaerotruncus</taxon>
    </lineage>
</organism>
<evidence type="ECO:0000313" key="2">
    <source>
        <dbReference type="Proteomes" id="UP000003803"/>
    </source>
</evidence>
<name>B0PF22_9FIRM</name>
<dbReference type="HOGENOM" id="CLU_2713511_0_0_9"/>
<evidence type="ECO:0000313" key="1">
    <source>
        <dbReference type="EMBL" id="EDS09955.1"/>
    </source>
</evidence>
<keyword evidence="2" id="KW-1185">Reference proteome</keyword>
<proteinExistence type="predicted"/>
<protein>
    <submittedName>
        <fullName evidence="1">Uncharacterized protein</fullName>
    </submittedName>
</protein>
<gene>
    <name evidence="1" type="ORF">ANACOL_03401</name>
</gene>
<reference evidence="1" key="2">
    <citation type="submission" date="2013-09" db="EMBL/GenBank/DDBJ databases">
        <title>Draft genome sequence of Anaerotruncus colihominis(DSM 17241).</title>
        <authorList>
            <person name="Sudarsanam P."/>
            <person name="Ley R."/>
            <person name="Guruge J."/>
            <person name="Turnbaugh P.J."/>
            <person name="Mahowald M."/>
            <person name="Liep D."/>
            <person name="Gordon J."/>
        </authorList>
    </citation>
    <scope>NUCLEOTIDE SEQUENCE</scope>
    <source>
        <strain evidence="1">DSM 17241</strain>
    </source>
</reference>
<dbReference type="EMBL" id="ABGD02000025">
    <property type="protein sequence ID" value="EDS09955.1"/>
    <property type="molecule type" value="Genomic_DNA"/>
</dbReference>
<sequence length="72" mass="8527">MPDGRSPQTEKQAHIVSIYYSIFSRLSKDNLKFRMRIHMLHTAFKSGRSAYLHEKFIIMPLNSVRFLCMITH</sequence>
<reference evidence="1" key="1">
    <citation type="submission" date="2007-11" db="EMBL/GenBank/DDBJ databases">
        <authorList>
            <person name="Fulton L."/>
            <person name="Clifton S."/>
            <person name="Fulton B."/>
            <person name="Xu J."/>
            <person name="Minx P."/>
            <person name="Pepin K.H."/>
            <person name="Johnson M."/>
            <person name="Thiruvilangam P."/>
            <person name="Bhonagiri V."/>
            <person name="Nash W.E."/>
            <person name="Mardis E.R."/>
            <person name="Wilson R.K."/>
        </authorList>
    </citation>
    <scope>NUCLEOTIDE SEQUENCE [LARGE SCALE GENOMIC DNA]</scope>
    <source>
        <strain evidence="1">DSM 17241</strain>
    </source>
</reference>
<accession>B0PF22</accession>
<dbReference type="AlphaFoldDB" id="B0PF22"/>
<comment type="caution">
    <text evidence="1">The sequence shown here is derived from an EMBL/GenBank/DDBJ whole genome shotgun (WGS) entry which is preliminary data.</text>
</comment>
<dbReference type="Proteomes" id="UP000003803">
    <property type="component" value="Unassembled WGS sequence"/>
</dbReference>